<organism evidence="1 2">
    <name type="scientific">Bradyrhizobium septentrionale</name>
    <dbReference type="NCBI Taxonomy" id="1404411"/>
    <lineage>
        <taxon>Bacteria</taxon>
        <taxon>Pseudomonadati</taxon>
        <taxon>Pseudomonadota</taxon>
        <taxon>Alphaproteobacteria</taxon>
        <taxon>Hyphomicrobiales</taxon>
        <taxon>Nitrobacteraceae</taxon>
        <taxon>Bradyrhizobium</taxon>
    </lineage>
</organism>
<dbReference type="EMBL" id="CP147711">
    <property type="protein sequence ID" value="WXC83005.1"/>
    <property type="molecule type" value="Genomic_DNA"/>
</dbReference>
<proteinExistence type="predicted"/>
<accession>A0ABZ2P7G1</accession>
<gene>
    <name evidence="1" type="ORF">WDK88_16175</name>
</gene>
<protein>
    <submittedName>
        <fullName evidence="1">Uncharacterized protein</fullName>
    </submittedName>
</protein>
<reference evidence="1" key="1">
    <citation type="journal article" date="2021" name="Int. J. Syst. Evol. Microbiol.">
        <title>Bradyrhizobium septentrionale sp. nov. (sv. septentrionale) and Bradyrhizobium quebecense sp. nov. (sv. septentrionale) associated with legumes native to Canada possess rearranged symbiosis genes and numerous insertion sequences.</title>
        <authorList>
            <person name="Bromfield E.S.P."/>
            <person name="Cloutier S."/>
        </authorList>
    </citation>
    <scope>NUCLEOTIDE SEQUENCE</scope>
    <source>
        <strain evidence="1">5S5</strain>
    </source>
</reference>
<evidence type="ECO:0000313" key="2">
    <source>
        <dbReference type="Proteomes" id="UP001432046"/>
    </source>
</evidence>
<keyword evidence="2" id="KW-1185">Reference proteome</keyword>
<sequence>MPSESDEVVKVATPPLTVPVPIGVPPSENVTVPVGDSEVEIAGVMVAVNVTDWPTVLGLADDANAVVVELGSTRCATAEDVLVV</sequence>
<reference evidence="1" key="2">
    <citation type="submission" date="2024-03" db="EMBL/GenBank/DDBJ databases">
        <authorList>
            <person name="Bromfield E.S.P."/>
            <person name="Cloutier S."/>
        </authorList>
    </citation>
    <scope>NUCLEOTIDE SEQUENCE</scope>
    <source>
        <strain evidence="1">5S5</strain>
    </source>
</reference>
<name>A0ABZ2P7G1_9BRAD</name>
<evidence type="ECO:0000313" key="1">
    <source>
        <dbReference type="EMBL" id="WXC83005.1"/>
    </source>
</evidence>
<dbReference type="Proteomes" id="UP001432046">
    <property type="component" value="Chromosome"/>
</dbReference>